<feature type="transmembrane region" description="Helical" evidence="7">
    <location>
        <begin position="127"/>
        <end position="149"/>
    </location>
</feature>
<evidence type="ECO:0000256" key="4">
    <source>
        <dbReference type="ARBA" id="ARBA00022692"/>
    </source>
</evidence>
<feature type="transmembrane region" description="Helical" evidence="7">
    <location>
        <begin position="92"/>
        <end position="115"/>
    </location>
</feature>
<evidence type="ECO:0000313" key="9">
    <source>
        <dbReference type="EMBL" id="TCO20075.1"/>
    </source>
</evidence>
<dbReference type="SUPFAM" id="SSF161098">
    <property type="entry name" value="MetI-like"/>
    <property type="match status" value="1"/>
</dbReference>
<dbReference type="Gene3D" id="1.10.3720.10">
    <property type="entry name" value="MetI-like"/>
    <property type="match status" value="1"/>
</dbReference>
<reference evidence="9 10" key="1">
    <citation type="journal article" date="2015" name="Stand. Genomic Sci.">
        <title>Genomic Encyclopedia of Bacterial and Archaeal Type Strains, Phase III: the genomes of soil and plant-associated and newly described type strains.</title>
        <authorList>
            <person name="Whitman W.B."/>
            <person name="Woyke T."/>
            <person name="Klenk H.P."/>
            <person name="Zhou Y."/>
            <person name="Lilburn T.G."/>
            <person name="Beck B.J."/>
            <person name="De Vos P."/>
            <person name="Vandamme P."/>
            <person name="Eisen J.A."/>
            <person name="Garrity G."/>
            <person name="Hugenholtz P."/>
            <person name="Kyrpides N.C."/>
        </authorList>
    </citation>
    <scope>NUCLEOTIDE SEQUENCE [LARGE SCALE GENOMIC DNA]</scope>
    <source>
        <strain evidence="9 10">VKM Ac-2538</strain>
    </source>
</reference>
<comment type="similarity">
    <text evidence="7">Belongs to the binding-protein-dependent transport system permease family.</text>
</comment>
<dbReference type="CDD" id="cd06261">
    <property type="entry name" value="TM_PBP2"/>
    <property type="match status" value="1"/>
</dbReference>
<dbReference type="Proteomes" id="UP000295818">
    <property type="component" value="Unassembled WGS sequence"/>
</dbReference>
<comment type="caution">
    <text evidence="9">The sequence shown here is derived from an EMBL/GenBank/DDBJ whole genome shotgun (WGS) entry which is preliminary data.</text>
</comment>
<accession>A0ABY2BH43</accession>
<organism evidence="9 10">
    <name type="scientific">Kribbella orskensis</name>
    <dbReference type="NCBI Taxonomy" id="2512216"/>
    <lineage>
        <taxon>Bacteria</taxon>
        <taxon>Bacillati</taxon>
        <taxon>Actinomycetota</taxon>
        <taxon>Actinomycetes</taxon>
        <taxon>Propionibacteriales</taxon>
        <taxon>Kribbellaceae</taxon>
        <taxon>Kribbella</taxon>
    </lineage>
</organism>
<keyword evidence="6 7" id="KW-0472">Membrane</keyword>
<dbReference type="PANTHER" id="PTHR43227:SF8">
    <property type="entry name" value="DIACETYLCHITOBIOSE UPTAKE SYSTEM PERMEASE PROTEIN DASB"/>
    <property type="match status" value="1"/>
</dbReference>
<dbReference type="InterPro" id="IPR000515">
    <property type="entry name" value="MetI-like"/>
</dbReference>
<feature type="transmembrane region" description="Helical" evidence="7">
    <location>
        <begin position="169"/>
        <end position="196"/>
    </location>
</feature>
<keyword evidence="9" id="KW-0762">Sugar transport</keyword>
<protein>
    <submittedName>
        <fullName evidence="9">Multiple sugar transport system permease protein</fullName>
    </submittedName>
</protein>
<keyword evidence="3" id="KW-1003">Cell membrane</keyword>
<evidence type="ECO:0000259" key="8">
    <source>
        <dbReference type="PROSITE" id="PS50928"/>
    </source>
</evidence>
<dbReference type="PANTHER" id="PTHR43227">
    <property type="entry name" value="BLL4140 PROTEIN"/>
    <property type="match status" value="1"/>
</dbReference>
<dbReference type="InterPro" id="IPR035906">
    <property type="entry name" value="MetI-like_sf"/>
</dbReference>
<keyword evidence="4 7" id="KW-0812">Transmembrane</keyword>
<comment type="subcellular location">
    <subcellularLocation>
        <location evidence="1 7">Cell membrane</location>
        <topology evidence="1 7">Multi-pass membrane protein</topology>
    </subcellularLocation>
</comment>
<keyword evidence="5 7" id="KW-1133">Transmembrane helix</keyword>
<evidence type="ECO:0000256" key="2">
    <source>
        <dbReference type="ARBA" id="ARBA00022448"/>
    </source>
</evidence>
<dbReference type="EMBL" id="SLWM01000009">
    <property type="protein sequence ID" value="TCO20075.1"/>
    <property type="molecule type" value="Genomic_DNA"/>
</dbReference>
<evidence type="ECO:0000256" key="3">
    <source>
        <dbReference type="ARBA" id="ARBA00022475"/>
    </source>
</evidence>
<evidence type="ECO:0000256" key="7">
    <source>
        <dbReference type="RuleBase" id="RU363032"/>
    </source>
</evidence>
<dbReference type="RefSeq" id="WP_132191013.1">
    <property type="nucleotide sequence ID" value="NZ_SLWM01000009.1"/>
</dbReference>
<keyword evidence="2 7" id="KW-0813">Transport</keyword>
<evidence type="ECO:0000256" key="1">
    <source>
        <dbReference type="ARBA" id="ARBA00004651"/>
    </source>
</evidence>
<evidence type="ECO:0000256" key="5">
    <source>
        <dbReference type="ARBA" id="ARBA00022989"/>
    </source>
</evidence>
<feature type="domain" description="ABC transmembrane type-1" evidence="8">
    <location>
        <begin position="89"/>
        <end position="302"/>
    </location>
</feature>
<dbReference type="PROSITE" id="PS50928">
    <property type="entry name" value="ABC_TM1"/>
    <property type="match status" value="1"/>
</dbReference>
<feature type="transmembrane region" description="Helical" evidence="7">
    <location>
        <begin position="27"/>
        <end position="50"/>
    </location>
</feature>
<gene>
    <name evidence="9" type="ORF">EV644_10994</name>
</gene>
<name>A0ABY2BH43_9ACTN</name>
<proteinExistence type="inferred from homology"/>
<evidence type="ECO:0000313" key="10">
    <source>
        <dbReference type="Proteomes" id="UP000295818"/>
    </source>
</evidence>
<dbReference type="InterPro" id="IPR050809">
    <property type="entry name" value="UgpAE/MalFG_permease"/>
</dbReference>
<feature type="transmembrane region" description="Helical" evidence="7">
    <location>
        <begin position="228"/>
        <end position="248"/>
    </location>
</feature>
<keyword evidence="10" id="KW-1185">Reference proteome</keyword>
<dbReference type="Pfam" id="PF00528">
    <property type="entry name" value="BPD_transp_1"/>
    <property type="match status" value="1"/>
</dbReference>
<sequence length="315" mass="33419">MAAQSLRSPLLRAPASRSRRQGGAAPYVLLLPALVLLVLFLIIPIGYTVYLSVRASRVTGGGLGLRKESFVGLANYVGAITDSAYAHSVLRMLGYGVIVVPTMLGLALLFALLLDSRGARLKSFTRLGIFLPYAVPGVIASLLWGFLYLPGVSPILATFEAVGLPAPDFLGSGTVLFSVANIGIWGGVGFNMIVLYTALRGLPAELDDAARVDGASELQIALRIKVPLIAPALVMTGIFSLIASLQVFSEPSTLQPLTDSISFTWVPLMTIYRDAFVNNDIYTAAAASVMLAVGTLVVSLTVLSFLQKRAFGEDR</sequence>
<evidence type="ECO:0000256" key="6">
    <source>
        <dbReference type="ARBA" id="ARBA00023136"/>
    </source>
</evidence>
<feature type="transmembrane region" description="Helical" evidence="7">
    <location>
        <begin position="281"/>
        <end position="306"/>
    </location>
</feature>